<evidence type="ECO:0000256" key="17">
    <source>
        <dbReference type="RuleBase" id="RU004328"/>
    </source>
</evidence>
<dbReference type="InterPro" id="IPR001568">
    <property type="entry name" value="RNase_T2-like"/>
</dbReference>
<keyword evidence="12" id="KW-0325">Glycoprotein</keyword>
<keyword evidence="7" id="KW-0540">Nuclease</keyword>
<evidence type="ECO:0000256" key="16">
    <source>
        <dbReference type="PIRSR" id="PIRSR633697-1"/>
    </source>
</evidence>
<evidence type="ECO:0000256" key="13">
    <source>
        <dbReference type="ARBA" id="ARBA00023239"/>
    </source>
</evidence>
<evidence type="ECO:0000313" key="21">
    <source>
        <dbReference type="Proteomes" id="UP000192927"/>
    </source>
</evidence>
<dbReference type="Proteomes" id="UP000192927">
    <property type="component" value="Unassembled WGS sequence"/>
</dbReference>
<evidence type="ECO:0000259" key="19">
    <source>
        <dbReference type="Pfam" id="PF25488"/>
    </source>
</evidence>
<dbReference type="GO" id="GO:0005775">
    <property type="term" value="C:vacuolar lumen"/>
    <property type="evidence" value="ECO:0007669"/>
    <property type="project" value="UniProtKB-SubCell"/>
</dbReference>
<dbReference type="Gene3D" id="3.10.129.10">
    <property type="entry name" value="Hotdog Thioesterase"/>
    <property type="match status" value="1"/>
</dbReference>
<evidence type="ECO:0000256" key="7">
    <source>
        <dbReference type="ARBA" id="ARBA00022722"/>
    </source>
</evidence>
<keyword evidence="10" id="KW-0378">Hydrolase</keyword>
<evidence type="ECO:0000256" key="11">
    <source>
        <dbReference type="ARBA" id="ARBA00023157"/>
    </source>
</evidence>
<dbReference type="InterPro" id="IPR057328">
    <property type="entry name" value="RNaseT2L_C"/>
</dbReference>
<name>A0A1W5DAU1_9LECA</name>
<dbReference type="SUPFAM" id="SSF54637">
    <property type="entry name" value="Thioesterase/thiol ester dehydrase-isomerase"/>
    <property type="match status" value="1"/>
</dbReference>
<feature type="compositionally biased region" description="Basic and acidic residues" evidence="18">
    <location>
        <begin position="485"/>
        <end position="500"/>
    </location>
</feature>
<evidence type="ECO:0000256" key="8">
    <source>
        <dbReference type="ARBA" id="ARBA00022729"/>
    </source>
</evidence>
<dbReference type="InterPro" id="IPR033130">
    <property type="entry name" value="RNase_T2_His_AS_2"/>
</dbReference>
<dbReference type="PROSITE" id="PS00530">
    <property type="entry name" value="RNASE_T2_1"/>
    <property type="match status" value="1"/>
</dbReference>
<keyword evidence="5" id="KW-0963">Cytoplasm</keyword>
<keyword evidence="8" id="KW-0732">Signal</keyword>
<reference evidence="21" key="1">
    <citation type="submission" date="2017-03" db="EMBL/GenBank/DDBJ databases">
        <authorList>
            <person name="Sharma R."/>
            <person name="Thines M."/>
        </authorList>
    </citation>
    <scope>NUCLEOTIDE SEQUENCE [LARGE SCALE GENOMIC DNA]</scope>
</reference>
<keyword evidence="6" id="KW-0926">Vacuole</keyword>
<dbReference type="SUPFAM" id="SSF55895">
    <property type="entry name" value="Ribonuclease Rh-like"/>
    <property type="match status" value="1"/>
</dbReference>
<evidence type="ECO:0000256" key="18">
    <source>
        <dbReference type="SAM" id="MobiDB-lite"/>
    </source>
</evidence>
<dbReference type="GO" id="GO:0033897">
    <property type="term" value="F:ribonuclease T2 activity"/>
    <property type="evidence" value="ECO:0007669"/>
    <property type="project" value="UniProtKB-EC"/>
</dbReference>
<protein>
    <recommendedName>
        <fullName evidence="15">Ribonuclease T2-like</fullName>
        <ecNumber evidence="4">4.6.1.19</ecNumber>
    </recommendedName>
</protein>
<dbReference type="AlphaFoldDB" id="A0A1W5DAU1"/>
<accession>A0A1W5DAU1</accession>
<evidence type="ECO:0000256" key="6">
    <source>
        <dbReference type="ARBA" id="ARBA00022554"/>
    </source>
</evidence>
<evidence type="ECO:0000313" key="20">
    <source>
        <dbReference type="EMBL" id="SLM39999.1"/>
    </source>
</evidence>
<dbReference type="GO" id="GO:0006401">
    <property type="term" value="P:RNA catabolic process"/>
    <property type="evidence" value="ECO:0007669"/>
    <property type="project" value="TreeGrafter"/>
</dbReference>
<dbReference type="FunFam" id="3.90.730.10:FF:000004">
    <property type="entry name" value="Ribonuclease T2-like"/>
    <property type="match status" value="1"/>
</dbReference>
<sequence>METFNQLWSVLRQRVYNVSSSALEHAVSTESYLPTTMPSAFPSLRSIAKVALGSAQVALLSSGNTVSGGSPESCPNPQLSCHNTTAQANTCCFNTPGGQLLQTQFWDSHPATGPADHWTVHGLWPDHCDGTFDQYCDSSRQYTNITAILQSYGATDLLGYMDTYWKDQAGDDESFWEHEWGKHGTCISTLNPSCYTNYTPQEEVLDFFNKTVQLFQGLDSYSFLSAAGILPSTTQTYTSAQIQAALTAPRGVSVVIGCTNSTLNEIWYFYNVLGSVQTGQFESTGPDGSKSSCPSTGIQYLPKNLPSTPTDPSTSASTTTLPASTAPSAPFQGSGFLEVQASGKSQGCIISPGTWYIGGTCATFSATASGDGFTLTSSKGNCAIVNNALSCASSITTPGIFSTLGGNLAVGGDSAFYASAVPAGGVTRSLNISYLKALPVGTTVHVRSQLLQIGRTMTMIRGTIELTDGRQVYATVEHHKTHMPMRPEDEVPELKEKSKL</sequence>
<keyword evidence="9" id="KW-0255">Endonuclease</keyword>
<feature type="active site" evidence="16">
    <location>
        <position position="179"/>
    </location>
</feature>
<dbReference type="Pfam" id="PF25488">
    <property type="entry name" value="RNaseT2L_C"/>
    <property type="match status" value="1"/>
</dbReference>
<dbReference type="CDD" id="cd01061">
    <property type="entry name" value="RNase_T2_euk"/>
    <property type="match status" value="1"/>
</dbReference>
<evidence type="ECO:0000256" key="12">
    <source>
        <dbReference type="ARBA" id="ARBA00023180"/>
    </source>
</evidence>
<dbReference type="InterPro" id="IPR018188">
    <property type="entry name" value="RNase_T2_His_AS_1"/>
</dbReference>
<dbReference type="InterPro" id="IPR029069">
    <property type="entry name" value="HotDog_dom_sf"/>
</dbReference>
<feature type="region of interest" description="Disordered" evidence="18">
    <location>
        <begin position="304"/>
        <end position="325"/>
    </location>
</feature>
<keyword evidence="11" id="KW-1015">Disulfide bond</keyword>
<feature type="active site" evidence="16">
    <location>
        <position position="121"/>
    </location>
</feature>
<comment type="function">
    <text evidence="14">Rnase which modulates cell survival under stress conditions. Released from the vacuole to the cytoplasm during stress to promote tRNA and rRNA cleavage and to activate separately a downstream pathway that promotes cell death. Involved in cell size, vacuolar morphology and growth at high temperatures and high salt concentration.</text>
</comment>
<evidence type="ECO:0000256" key="14">
    <source>
        <dbReference type="ARBA" id="ARBA00025494"/>
    </source>
</evidence>
<feature type="compositionally biased region" description="Low complexity" evidence="18">
    <location>
        <begin position="306"/>
        <end position="325"/>
    </location>
</feature>
<evidence type="ECO:0000256" key="10">
    <source>
        <dbReference type="ARBA" id="ARBA00022801"/>
    </source>
</evidence>
<dbReference type="PROSITE" id="PS00531">
    <property type="entry name" value="RNASE_T2_2"/>
    <property type="match status" value="1"/>
</dbReference>
<evidence type="ECO:0000256" key="3">
    <source>
        <dbReference type="ARBA" id="ARBA00007469"/>
    </source>
</evidence>
<comment type="subcellular location">
    <subcellularLocation>
        <location evidence="2">Cytoplasm</location>
    </subcellularLocation>
    <subcellularLocation>
        <location evidence="1">Vacuole lumen</location>
    </subcellularLocation>
</comment>
<dbReference type="Gene3D" id="3.90.730.10">
    <property type="entry name" value="Ribonuclease T2-like"/>
    <property type="match status" value="1"/>
</dbReference>
<evidence type="ECO:0000256" key="2">
    <source>
        <dbReference type="ARBA" id="ARBA00004496"/>
    </source>
</evidence>
<dbReference type="EMBL" id="FWEW01003611">
    <property type="protein sequence ID" value="SLM39999.1"/>
    <property type="molecule type" value="Genomic_DNA"/>
</dbReference>
<feature type="region of interest" description="Disordered" evidence="18">
    <location>
        <begin position="480"/>
        <end position="500"/>
    </location>
</feature>
<evidence type="ECO:0000256" key="4">
    <source>
        <dbReference type="ARBA" id="ARBA00012571"/>
    </source>
</evidence>
<keyword evidence="13" id="KW-0456">Lyase</keyword>
<comment type="similarity">
    <text evidence="3 17">Belongs to the RNase T2 family.</text>
</comment>
<dbReference type="PANTHER" id="PTHR11240:SF79">
    <property type="entry name" value="RIBONUCLEASE T2"/>
    <property type="match status" value="1"/>
</dbReference>
<dbReference type="PANTHER" id="PTHR11240">
    <property type="entry name" value="RIBONUCLEASE T2"/>
    <property type="match status" value="1"/>
</dbReference>
<dbReference type="EC" id="4.6.1.19" evidence="4"/>
<dbReference type="InterPro" id="IPR033697">
    <property type="entry name" value="Ribonuclease_T2_eukaryotic"/>
</dbReference>
<feature type="domain" description="RNase T2-like C-terminal" evidence="19">
    <location>
        <begin position="330"/>
        <end position="427"/>
    </location>
</feature>
<dbReference type="Pfam" id="PF00445">
    <property type="entry name" value="Ribonuclease_T2"/>
    <property type="match status" value="1"/>
</dbReference>
<evidence type="ECO:0000256" key="5">
    <source>
        <dbReference type="ARBA" id="ARBA00022490"/>
    </source>
</evidence>
<evidence type="ECO:0000256" key="9">
    <source>
        <dbReference type="ARBA" id="ARBA00022759"/>
    </source>
</evidence>
<keyword evidence="21" id="KW-1185">Reference proteome</keyword>
<dbReference type="InterPro" id="IPR036430">
    <property type="entry name" value="RNase_T2-like_sf"/>
</dbReference>
<dbReference type="GO" id="GO:0005576">
    <property type="term" value="C:extracellular region"/>
    <property type="evidence" value="ECO:0007669"/>
    <property type="project" value="TreeGrafter"/>
</dbReference>
<proteinExistence type="inferred from homology"/>
<feature type="active site" evidence="16">
    <location>
        <position position="183"/>
    </location>
</feature>
<dbReference type="GO" id="GO:0016787">
    <property type="term" value="F:hydrolase activity"/>
    <property type="evidence" value="ECO:0007669"/>
    <property type="project" value="UniProtKB-KW"/>
</dbReference>
<organism evidence="20 21">
    <name type="scientific">Lasallia pustulata</name>
    <dbReference type="NCBI Taxonomy" id="136370"/>
    <lineage>
        <taxon>Eukaryota</taxon>
        <taxon>Fungi</taxon>
        <taxon>Dikarya</taxon>
        <taxon>Ascomycota</taxon>
        <taxon>Pezizomycotina</taxon>
        <taxon>Lecanoromycetes</taxon>
        <taxon>OSLEUM clade</taxon>
        <taxon>Umbilicariomycetidae</taxon>
        <taxon>Umbilicariales</taxon>
        <taxon>Umbilicariaceae</taxon>
        <taxon>Lasallia</taxon>
    </lineage>
</organism>
<dbReference type="GO" id="GO:0003723">
    <property type="term" value="F:RNA binding"/>
    <property type="evidence" value="ECO:0007669"/>
    <property type="project" value="InterPro"/>
</dbReference>
<evidence type="ECO:0000256" key="1">
    <source>
        <dbReference type="ARBA" id="ARBA00004410"/>
    </source>
</evidence>
<evidence type="ECO:0000256" key="15">
    <source>
        <dbReference type="ARBA" id="ARBA00071169"/>
    </source>
</evidence>